<protein>
    <recommendedName>
        <fullName evidence="1">PepSY domain-containing protein</fullName>
    </recommendedName>
</protein>
<feature type="domain" description="PepSY" evidence="1">
    <location>
        <begin position="36"/>
        <end position="94"/>
    </location>
</feature>
<dbReference type="EMBL" id="LR134313">
    <property type="protein sequence ID" value="VEF00344.1"/>
    <property type="molecule type" value="Genomic_DNA"/>
</dbReference>
<dbReference type="STRING" id="493.BWD07_10905"/>
<organism evidence="2 3">
    <name type="scientific">Neisseria canis</name>
    <dbReference type="NCBI Taxonomy" id="493"/>
    <lineage>
        <taxon>Bacteria</taxon>
        <taxon>Pseudomonadati</taxon>
        <taxon>Pseudomonadota</taxon>
        <taxon>Betaproteobacteria</taxon>
        <taxon>Neisseriales</taxon>
        <taxon>Neisseriaceae</taxon>
        <taxon>Neisseria</taxon>
    </lineage>
</organism>
<dbReference type="Pfam" id="PF03413">
    <property type="entry name" value="PepSY"/>
    <property type="match status" value="1"/>
</dbReference>
<evidence type="ECO:0000313" key="3">
    <source>
        <dbReference type="Proteomes" id="UP000279284"/>
    </source>
</evidence>
<dbReference type="OrthoDB" id="8606976at2"/>
<dbReference type="AlphaFoldDB" id="A0A1X3CRE5"/>
<dbReference type="Gene3D" id="3.10.450.40">
    <property type="match status" value="1"/>
</dbReference>
<gene>
    <name evidence="2" type="ORF">NCTC10296_00807</name>
</gene>
<evidence type="ECO:0000259" key="1">
    <source>
        <dbReference type="Pfam" id="PF03413"/>
    </source>
</evidence>
<dbReference type="Proteomes" id="UP000279284">
    <property type="component" value="Chromosome"/>
</dbReference>
<evidence type="ECO:0000313" key="2">
    <source>
        <dbReference type="EMBL" id="VEF00344.1"/>
    </source>
</evidence>
<reference evidence="2 3" key="1">
    <citation type="submission" date="2018-12" db="EMBL/GenBank/DDBJ databases">
        <authorList>
            <consortium name="Pathogen Informatics"/>
        </authorList>
    </citation>
    <scope>NUCLEOTIDE SEQUENCE [LARGE SCALE GENOMIC DNA]</scope>
    <source>
        <strain evidence="2 3">NCTC10296</strain>
    </source>
</reference>
<accession>A0A1X3CRE5</accession>
<sequence length="102" mass="10635">MAVTREIGVALFLAIVFGIAASAGAVAFSLGMFAPVSGGQAAAAAVAKVGGYAKEVEFEYNYHTGGHYEVDVLAEGLKHKVIVDASSGQVLGVEQKHKHKRY</sequence>
<dbReference type="InterPro" id="IPR025711">
    <property type="entry name" value="PepSY"/>
</dbReference>
<proteinExistence type="predicted"/>
<dbReference type="KEGG" id="nci:NCTC10296_00807"/>
<keyword evidence="3" id="KW-1185">Reference proteome</keyword>
<name>A0A1X3CRE5_9NEIS</name>
<dbReference type="RefSeq" id="WP_126326566.1">
    <property type="nucleotide sequence ID" value="NZ_CAUJPY010000040.1"/>
</dbReference>